<keyword evidence="10 18" id="KW-0418">Kinase</keyword>
<dbReference type="EMBL" id="LVJN01000019">
    <property type="protein sequence ID" value="OSM04136.1"/>
    <property type="molecule type" value="Genomic_DNA"/>
</dbReference>
<gene>
    <name evidence="18" type="ORF">MAIT1_03589</name>
</gene>
<accession>A0A1Y2K4E7</accession>
<dbReference type="SUPFAM" id="SSF47384">
    <property type="entry name" value="Homodimeric domain of signal transducing histidine kinase"/>
    <property type="match status" value="1"/>
</dbReference>
<dbReference type="Gene3D" id="3.30.565.10">
    <property type="entry name" value="Histidine kinase-like ATPase, C-terminal domain"/>
    <property type="match status" value="1"/>
</dbReference>
<evidence type="ECO:0000313" key="19">
    <source>
        <dbReference type="Proteomes" id="UP000194003"/>
    </source>
</evidence>
<evidence type="ECO:0000256" key="7">
    <source>
        <dbReference type="ARBA" id="ARBA00022679"/>
    </source>
</evidence>
<dbReference type="SMART" id="SM00387">
    <property type="entry name" value="HATPase_c"/>
    <property type="match status" value="1"/>
</dbReference>
<evidence type="ECO:0000256" key="3">
    <source>
        <dbReference type="ARBA" id="ARBA00012438"/>
    </source>
</evidence>
<evidence type="ECO:0000256" key="8">
    <source>
        <dbReference type="ARBA" id="ARBA00022692"/>
    </source>
</evidence>
<organism evidence="18 19">
    <name type="scientific">Magnetofaba australis IT-1</name>
    <dbReference type="NCBI Taxonomy" id="1434232"/>
    <lineage>
        <taxon>Bacteria</taxon>
        <taxon>Pseudomonadati</taxon>
        <taxon>Pseudomonadota</taxon>
        <taxon>Magnetococcia</taxon>
        <taxon>Magnetococcales</taxon>
        <taxon>Magnetococcaceae</taxon>
        <taxon>Magnetofaba</taxon>
    </lineage>
</organism>
<dbReference type="RefSeq" id="WP_085442239.1">
    <property type="nucleotide sequence ID" value="NZ_LVJN01000019.1"/>
</dbReference>
<evidence type="ECO:0000256" key="1">
    <source>
        <dbReference type="ARBA" id="ARBA00000085"/>
    </source>
</evidence>
<evidence type="ECO:0000313" key="18">
    <source>
        <dbReference type="EMBL" id="OSM04136.1"/>
    </source>
</evidence>
<keyword evidence="12 15" id="KW-1133">Transmembrane helix</keyword>
<feature type="transmembrane region" description="Helical" evidence="15">
    <location>
        <begin position="193"/>
        <end position="219"/>
    </location>
</feature>
<keyword evidence="7" id="KW-0808">Transferase</keyword>
<dbReference type="GO" id="GO:0000155">
    <property type="term" value="F:phosphorelay sensor kinase activity"/>
    <property type="evidence" value="ECO:0007669"/>
    <property type="project" value="InterPro"/>
</dbReference>
<dbReference type="PANTHER" id="PTHR44936:SF5">
    <property type="entry name" value="SENSOR HISTIDINE KINASE ENVZ"/>
    <property type="match status" value="1"/>
</dbReference>
<proteinExistence type="predicted"/>
<evidence type="ECO:0000256" key="12">
    <source>
        <dbReference type="ARBA" id="ARBA00022989"/>
    </source>
</evidence>
<dbReference type="InterPro" id="IPR003661">
    <property type="entry name" value="HisK_dim/P_dom"/>
</dbReference>
<dbReference type="OrthoDB" id="9804645at2"/>
<comment type="subcellular location">
    <subcellularLocation>
        <location evidence="2">Cell inner membrane</location>
        <topology evidence="2">Multi-pass membrane protein</topology>
    </subcellularLocation>
</comment>
<protein>
    <recommendedName>
        <fullName evidence="3">histidine kinase</fullName>
        <ecNumber evidence="3">2.7.13.3</ecNumber>
    </recommendedName>
</protein>
<dbReference type="Gene3D" id="6.10.340.10">
    <property type="match status" value="1"/>
</dbReference>
<reference evidence="18 19" key="1">
    <citation type="journal article" date="2016" name="BMC Genomics">
        <title>Combined genomic and structural analyses of a cultured magnetotactic bacterium reveals its niche adaptation to a dynamic environment.</title>
        <authorList>
            <person name="Araujo A.C."/>
            <person name="Morillo V."/>
            <person name="Cypriano J."/>
            <person name="Teixeira L.C."/>
            <person name="Leao P."/>
            <person name="Lyra S."/>
            <person name="Almeida L.G."/>
            <person name="Bazylinski D.A."/>
            <person name="Vasconcellos A.T."/>
            <person name="Abreu F."/>
            <person name="Lins U."/>
        </authorList>
    </citation>
    <scope>NUCLEOTIDE SEQUENCE [LARGE SCALE GENOMIC DNA]</scope>
    <source>
        <strain evidence="18 19">IT-1</strain>
    </source>
</reference>
<dbReference type="InterPro" id="IPR003660">
    <property type="entry name" value="HAMP_dom"/>
</dbReference>
<dbReference type="Pfam" id="PF02518">
    <property type="entry name" value="HATPase_c"/>
    <property type="match status" value="1"/>
</dbReference>
<dbReference type="InterPro" id="IPR004358">
    <property type="entry name" value="Sig_transdc_His_kin-like_C"/>
</dbReference>
<dbReference type="InterPro" id="IPR036890">
    <property type="entry name" value="HATPase_C_sf"/>
</dbReference>
<dbReference type="Pfam" id="PF00512">
    <property type="entry name" value="HisKA"/>
    <property type="match status" value="1"/>
</dbReference>
<evidence type="ECO:0000256" key="6">
    <source>
        <dbReference type="ARBA" id="ARBA00022553"/>
    </source>
</evidence>
<dbReference type="InterPro" id="IPR003594">
    <property type="entry name" value="HATPase_dom"/>
</dbReference>
<evidence type="ECO:0000256" key="5">
    <source>
        <dbReference type="ARBA" id="ARBA00022519"/>
    </source>
</evidence>
<comment type="caution">
    <text evidence="18">The sequence shown here is derived from an EMBL/GenBank/DDBJ whole genome shotgun (WGS) entry which is preliminary data.</text>
</comment>
<dbReference type="SUPFAM" id="SSF55874">
    <property type="entry name" value="ATPase domain of HSP90 chaperone/DNA topoisomerase II/histidine kinase"/>
    <property type="match status" value="1"/>
</dbReference>
<name>A0A1Y2K4E7_9PROT</name>
<keyword evidence="4" id="KW-1003">Cell membrane</keyword>
<dbReference type="Pfam" id="PF00672">
    <property type="entry name" value="HAMP"/>
    <property type="match status" value="1"/>
</dbReference>
<keyword evidence="11" id="KW-0067">ATP-binding</keyword>
<dbReference type="Proteomes" id="UP000194003">
    <property type="component" value="Unassembled WGS sequence"/>
</dbReference>
<keyword evidence="5" id="KW-0997">Cell inner membrane</keyword>
<dbReference type="AlphaFoldDB" id="A0A1Y2K4E7"/>
<dbReference type="PROSITE" id="PS50885">
    <property type="entry name" value="HAMP"/>
    <property type="match status" value="1"/>
</dbReference>
<dbReference type="InterPro" id="IPR036097">
    <property type="entry name" value="HisK_dim/P_sf"/>
</dbReference>
<dbReference type="PRINTS" id="PR00344">
    <property type="entry name" value="BCTRLSENSOR"/>
</dbReference>
<keyword evidence="13" id="KW-0902">Two-component regulatory system</keyword>
<evidence type="ECO:0000256" key="4">
    <source>
        <dbReference type="ARBA" id="ARBA00022475"/>
    </source>
</evidence>
<dbReference type="InterPro" id="IPR005467">
    <property type="entry name" value="His_kinase_dom"/>
</dbReference>
<dbReference type="PANTHER" id="PTHR44936">
    <property type="entry name" value="SENSOR PROTEIN CREC"/>
    <property type="match status" value="1"/>
</dbReference>
<evidence type="ECO:0000256" key="13">
    <source>
        <dbReference type="ARBA" id="ARBA00023012"/>
    </source>
</evidence>
<dbReference type="Gene3D" id="1.10.287.130">
    <property type="match status" value="1"/>
</dbReference>
<keyword evidence="14 15" id="KW-0472">Membrane</keyword>
<dbReference type="PROSITE" id="PS50109">
    <property type="entry name" value="HIS_KIN"/>
    <property type="match status" value="1"/>
</dbReference>
<dbReference type="InterPro" id="IPR050980">
    <property type="entry name" value="2C_sensor_his_kinase"/>
</dbReference>
<keyword evidence="6" id="KW-0597">Phosphoprotein</keyword>
<evidence type="ECO:0000256" key="14">
    <source>
        <dbReference type="ARBA" id="ARBA00023136"/>
    </source>
</evidence>
<keyword evidence="9" id="KW-0547">Nucleotide-binding</keyword>
<keyword evidence="19" id="KW-1185">Reference proteome</keyword>
<evidence type="ECO:0000259" key="17">
    <source>
        <dbReference type="PROSITE" id="PS50885"/>
    </source>
</evidence>
<evidence type="ECO:0000259" key="16">
    <source>
        <dbReference type="PROSITE" id="PS50109"/>
    </source>
</evidence>
<dbReference type="GO" id="GO:0005524">
    <property type="term" value="F:ATP binding"/>
    <property type="evidence" value="ECO:0007669"/>
    <property type="project" value="UniProtKB-KW"/>
</dbReference>
<evidence type="ECO:0000256" key="10">
    <source>
        <dbReference type="ARBA" id="ARBA00022777"/>
    </source>
</evidence>
<feature type="transmembrane region" description="Helical" evidence="15">
    <location>
        <begin position="14"/>
        <end position="35"/>
    </location>
</feature>
<evidence type="ECO:0000256" key="2">
    <source>
        <dbReference type="ARBA" id="ARBA00004429"/>
    </source>
</evidence>
<evidence type="ECO:0000256" key="11">
    <source>
        <dbReference type="ARBA" id="ARBA00022840"/>
    </source>
</evidence>
<dbReference type="SMART" id="SM00388">
    <property type="entry name" value="HisKA"/>
    <property type="match status" value="1"/>
</dbReference>
<keyword evidence="8 15" id="KW-0812">Transmembrane</keyword>
<sequence>MKWLPWPRSLAGQLVWILFGGVTLALISSAAIHLYDRKEAMVTMGGIQAAQRFASIVHVLDPLAPAERLKIVGILNTPLQFVRFSNDADPTRDHAQINAHAAHLKSLMQRYLETRYPLQIQMVSQPAALRGGRGAQSGEPALHPMMEGMMMGNHAPAMGMLHPMSASQFSYMARTRLSDGTWLEYHNHLPEEAFVWPWHLLWSLLILIAVVTALSFLAVRLVTRPLARLAGAARALGHDLRGAPIEKSGSREVRAVIQAFNAMQARIIQQIQERSAMLAAISHDLHTPLTRMRLRVEMLNDDSTRGALLANLAEMEGMTASAMDFIQGAEGMEEVRLADIPSLLEGLEENWRELGHDVAVEYGEMEPFPLMQRSFRRAISNLIQNAVKYGQRARLKATMHRDRLRIAVSDDGPGILEAEMESVLRPFKRLDASRNSKTGGSGLGLSIADSIIRAHGGALHLRNRPEGGLEVIVTIAKSDFLAEPDQHIR</sequence>
<comment type="catalytic activity">
    <reaction evidence="1">
        <text>ATP + protein L-histidine = ADP + protein N-phospho-L-histidine.</text>
        <dbReference type="EC" id="2.7.13.3"/>
    </reaction>
</comment>
<feature type="domain" description="HAMP" evidence="17">
    <location>
        <begin position="220"/>
        <end position="272"/>
    </location>
</feature>
<feature type="domain" description="Histidine kinase" evidence="16">
    <location>
        <begin position="280"/>
        <end position="479"/>
    </location>
</feature>
<dbReference type="SMART" id="SM00304">
    <property type="entry name" value="HAMP"/>
    <property type="match status" value="1"/>
</dbReference>
<dbReference type="GO" id="GO:0005886">
    <property type="term" value="C:plasma membrane"/>
    <property type="evidence" value="ECO:0007669"/>
    <property type="project" value="UniProtKB-SubCell"/>
</dbReference>
<dbReference type="EC" id="2.7.13.3" evidence="3"/>
<dbReference type="CDD" id="cd00082">
    <property type="entry name" value="HisKA"/>
    <property type="match status" value="1"/>
</dbReference>
<dbReference type="STRING" id="1434232.MAIT1_03589"/>
<evidence type="ECO:0000256" key="15">
    <source>
        <dbReference type="SAM" id="Phobius"/>
    </source>
</evidence>
<evidence type="ECO:0000256" key="9">
    <source>
        <dbReference type="ARBA" id="ARBA00022741"/>
    </source>
</evidence>